<evidence type="ECO:0000256" key="8">
    <source>
        <dbReference type="ARBA" id="ARBA00022857"/>
    </source>
</evidence>
<evidence type="ECO:0000256" key="16">
    <source>
        <dbReference type="ARBA" id="ARBA00048088"/>
    </source>
</evidence>
<dbReference type="GO" id="GO:0034899">
    <property type="term" value="F:trimethylamine monooxygenase activity"/>
    <property type="evidence" value="ECO:0007669"/>
    <property type="project" value="UniProtKB-EC"/>
</dbReference>
<organism evidence="21 22">
    <name type="scientific">Sinocyclocheilus anshuiensis</name>
    <dbReference type="NCBI Taxonomy" id="1608454"/>
    <lineage>
        <taxon>Eukaryota</taxon>
        <taxon>Metazoa</taxon>
        <taxon>Chordata</taxon>
        <taxon>Craniata</taxon>
        <taxon>Vertebrata</taxon>
        <taxon>Euteleostomi</taxon>
        <taxon>Actinopterygii</taxon>
        <taxon>Neopterygii</taxon>
        <taxon>Teleostei</taxon>
        <taxon>Ostariophysi</taxon>
        <taxon>Cypriniformes</taxon>
        <taxon>Cyprinidae</taxon>
        <taxon>Cyprininae</taxon>
        <taxon>Sinocyclocheilus</taxon>
    </lineage>
</organism>
<reference evidence="21" key="2">
    <citation type="submission" date="2025-09" db="UniProtKB">
        <authorList>
            <consortium name="Ensembl"/>
        </authorList>
    </citation>
    <scope>IDENTIFICATION</scope>
</reference>
<comment type="similarity">
    <text evidence="3 18 19">Belongs to the FMO family.</text>
</comment>
<dbReference type="FunFam" id="3.50.50.60:FF:000159">
    <property type="entry name" value="Dimethylaniline monooxygenase [N-oxide-forming]"/>
    <property type="match status" value="1"/>
</dbReference>
<evidence type="ECO:0000256" key="17">
    <source>
        <dbReference type="ARBA" id="ARBA00049443"/>
    </source>
</evidence>
<dbReference type="GO" id="GO:0004499">
    <property type="term" value="F:N,N-dimethylaniline monooxygenase activity"/>
    <property type="evidence" value="ECO:0007669"/>
    <property type="project" value="UniProtKB-UniRule"/>
</dbReference>
<evidence type="ECO:0000256" key="14">
    <source>
        <dbReference type="ARBA" id="ARBA00047338"/>
    </source>
</evidence>
<keyword evidence="11 18" id="KW-0503">Monooxygenase</keyword>
<dbReference type="SUPFAM" id="SSF51905">
    <property type="entry name" value="FAD/NAD(P)-binding domain"/>
    <property type="match status" value="2"/>
</dbReference>
<proteinExistence type="inferred from homology"/>
<dbReference type="InterPro" id="IPR050346">
    <property type="entry name" value="FMO-like"/>
</dbReference>
<dbReference type="Pfam" id="PF00743">
    <property type="entry name" value="FMO-like"/>
    <property type="match status" value="1"/>
</dbReference>
<dbReference type="EC" id="1.-.-.-" evidence="19"/>
<evidence type="ECO:0000256" key="9">
    <source>
        <dbReference type="ARBA" id="ARBA00022989"/>
    </source>
</evidence>
<sequence>MAKRVAVIGAGSSGLTSIKCCLDEGLEPVCFESSDDIGGLWKFKEQPEADRCSIYRSVIVNTSKEMMCYSDFPMPDHFPNFVNNSTIMQYFRLYAEHFSLLKHIHFQTTVRSVRQRPDFSNSGQWEVVTVDRDGREETHVFDGVLVCAGHFTQPIKPLSDFPGIDTFPGTIIHSWEYKDPDPYLGKRVVVVGIGNSGGDIAVDLSRACEKTFLSTRKGAWVIGRVVDRGLPLDMIMMTRARDLFYWLLPRALLNLIWERSLNQRHDHKLYGLQPVHRILDQRVVINDDLPGRILLGELVMKPNVQKFQGSTVVFDDGTVEEKIDAVILCTGYDYRFPFLPTSLSSGSDGDLKLYRRIFPPSLERPTLAILGLIQTKGPIMPAAELQARWATRVIAGLNHLPPAEKMDKTIEKDVQANLKSYPCPKLAALQVDHIPYLDAIAKEVGVCPNIAWLLLRDPAVGFRVFFGPCSPYQFRLNGPGHWSGARQAILTQWDRVAKPMKTRPIPETSSFSLFFWLCLSGGAAVIFALMAILTTVLSFLVMKFSTSTQNIFV</sequence>
<keyword evidence="10 18" id="KW-0560">Oxidoreductase</keyword>
<evidence type="ECO:0000256" key="4">
    <source>
        <dbReference type="ARBA" id="ARBA00022630"/>
    </source>
</evidence>
<dbReference type="PRINTS" id="PR00370">
    <property type="entry name" value="FMOXYGENASE"/>
</dbReference>
<evidence type="ECO:0000256" key="15">
    <source>
        <dbReference type="ARBA" id="ARBA00048041"/>
    </source>
</evidence>
<evidence type="ECO:0000256" key="12">
    <source>
        <dbReference type="ARBA" id="ARBA00023136"/>
    </source>
</evidence>
<keyword evidence="4 18" id="KW-0285">Flavoprotein</keyword>
<evidence type="ECO:0000313" key="21">
    <source>
        <dbReference type="Ensembl" id="ENSSANP00000031525.1"/>
    </source>
</evidence>
<evidence type="ECO:0000256" key="11">
    <source>
        <dbReference type="ARBA" id="ARBA00023033"/>
    </source>
</evidence>
<dbReference type="PIRSF" id="PIRSF000332">
    <property type="entry name" value="FMO"/>
    <property type="match status" value="1"/>
</dbReference>
<reference evidence="21" key="1">
    <citation type="submission" date="2025-08" db="UniProtKB">
        <authorList>
            <consortium name="Ensembl"/>
        </authorList>
    </citation>
    <scope>IDENTIFICATION</scope>
</reference>
<evidence type="ECO:0000256" key="18">
    <source>
        <dbReference type="PIRNR" id="PIRNR000332"/>
    </source>
</evidence>
<keyword evidence="7 18" id="KW-0274">FAD</keyword>
<evidence type="ECO:0000256" key="13">
    <source>
        <dbReference type="ARBA" id="ARBA00045957"/>
    </source>
</evidence>
<accession>A0A671ME50</accession>
<evidence type="ECO:0000256" key="7">
    <source>
        <dbReference type="ARBA" id="ARBA00022827"/>
    </source>
</evidence>
<evidence type="ECO:0000256" key="20">
    <source>
        <dbReference type="SAM" id="Phobius"/>
    </source>
</evidence>
<evidence type="ECO:0000256" key="5">
    <source>
        <dbReference type="ARBA" id="ARBA00022692"/>
    </source>
</evidence>
<dbReference type="PRINTS" id="PR01121">
    <property type="entry name" value="FMOXYGENASE1"/>
</dbReference>
<comment type="subcellular location">
    <subcellularLocation>
        <location evidence="2">Endoplasmic reticulum membrane</location>
        <topology evidence="2">Single-pass membrane protein</topology>
    </subcellularLocation>
</comment>
<feature type="transmembrane region" description="Helical" evidence="20">
    <location>
        <begin position="513"/>
        <end position="541"/>
    </location>
</feature>
<dbReference type="InterPro" id="IPR020946">
    <property type="entry name" value="Flavin_mOase-like"/>
</dbReference>
<comment type="catalytic activity">
    <reaction evidence="17">
        <text>N,N-dimethylaniline + NADPH + O2 + H(+) = N,N-dimethylaniline N-oxide + NADP(+) + H2O</text>
        <dbReference type="Rhea" id="RHEA:24468"/>
        <dbReference type="ChEBI" id="CHEBI:15377"/>
        <dbReference type="ChEBI" id="CHEBI:15378"/>
        <dbReference type="ChEBI" id="CHEBI:15379"/>
        <dbReference type="ChEBI" id="CHEBI:16269"/>
        <dbReference type="ChEBI" id="CHEBI:17735"/>
        <dbReference type="ChEBI" id="CHEBI:57783"/>
        <dbReference type="ChEBI" id="CHEBI:58349"/>
        <dbReference type="EC" id="1.14.13.8"/>
    </reaction>
    <physiologicalReaction direction="left-to-right" evidence="17">
        <dbReference type="Rhea" id="RHEA:24469"/>
    </physiologicalReaction>
</comment>
<dbReference type="Gene3D" id="3.50.50.60">
    <property type="entry name" value="FAD/NAD(P)-binding domain"/>
    <property type="match status" value="1"/>
</dbReference>
<keyword evidence="12 18" id="KW-0472">Membrane</keyword>
<dbReference type="InterPro" id="IPR036188">
    <property type="entry name" value="FAD/NAD-bd_sf"/>
</dbReference>
<keyword evidence="6 18" id="KW-0256">Endoplasmic reticulum</keyword>
<comment type="catalytic activity">
    <reaction evidence="15">
        <text>hypotaurine + NADPH + O2 + H(+) = taurine + NADP(+) + H2O</text>
        <dbReference type="Rhea" id="RHEA:69819"/>
        <dbReference type="ChEBI" id="CHEBI:15377"/>
        <dbReference type="ChEBI" id="CHEBI:15378"/>
        <dbReference type="ChEBI" id="CHEBI:15379"/>
        <dbReference type="ChEBI" id="CHEBI:57783"/>
        <dbReference type="ChEBI" id="CHEBI:57853"/>
        <dbReference type="ChEBI" id="CHEBI:58349"/>
        <dbReference type="ChEBI" id="CHEBI:507393"/>
        <dbReference type="EC" id="1.14.13.8"/>
    </reaction>
    <physiologicalReaction direction="left-to-right" evidence="15">
        <dbReference type="Rhea" id="RHEA:69820"/>
    </physiologicalReaction>
</comment>
<protein>
    <recommendedName>
        <fullName evidence="19">Flavin-containing monooxygenase</fullName>
        <ecNumber evidence="19">1.-.-.-</ecNumber>
    </recommendedName>
</protein>
<name>A0A671ME50_9TELE</name>
<comment type="catalytic activity">
    <reaction evidence="14">
        <text>hypotaurine + NADH + O2 + H(+) = taurine + NAD(+) + H2O</text>
        <dbReference type="Rhea" id="RHEA:74111"/>
        <dbReference type="ChEBI" id="CHEBI:15377"/>
        <dbReference type="ChEBI" id="CHEBI:15378"/>
        <dbReference type="ChEBI" id="CHEBI:15379"/>
        <dbReference type="ChEBI" id="CHEBI:57540"/>
        <dbReference type="ChEBI" id="CHEBI:57853"/>
        <dbReference type="ChEBI" id="CHEBI:57945"/>
        <dbReference type="ChEBI" id="CHEBI:507393"/>
        <dbReference type="EC" id="1.14.13.8"/>
    </reaction>
    <physiologicalReaction direction="left-to-right" evidence="14">
        <dbReference type="Rhea" id="RHEA:74112"/>
    </physiologicalReaction>
</comment>
<keyword evidence="22" id="KW-1185">Reference proteome</keyword>
<comment type="cofactor">
    <cofactor evidence="1 18 19">
        <name>FAD</name>
        <dbReference type="ChEBI" id="CHEBI:57692"/>
    </cofactor>
</comment>
<dbReference type="GO" id="GO:0005789">
    <property type="term" value="C:endoplasmic reticulum membrane"/>
    <property type="evidence" value="ECO:0007669"/>
    <property type="project" value="UniProtKB-SubCell"/>
</dbReference>
<dbReference type="Ensembl" id="ENSSANT00000033566.1">
    <property type="protein sequence ID" value="ENSSANP00000031525.1"/>
    <property type="gene ID" value="ENSSANG00000016079.1"/>
</dbReference>
<dbReference type="GO" id="GO:0050660">
    <property type="term" value="F:flavin adenine dinucleotide binding"/>
    <property type="evidence" value="ECO:0007669"/>
    <property type="project" value="InterPro"/>
</dbReference>
<evidence type="ECO:0000256" key="3">
    <source>
        <dbReference type="ARBA" id="ARBA00009183"/>
    </source>
</evidence>
<evidence type="ECO:0000256" key="6">
    <source>
        <dbReference type="ARBA" id="ARBA00022824"/>
    </source>
</evidence>
<dbReference type="AlphaFoldDB" id="A0A671ME50"/>
<comment type="catalytic activity">
    <reaction evidence="16">
        <text>trimethylamine + NADPH + O2 = trimethylamine N-oxide + NADP(+) + H2O</text>
        <dbReference type="Rhea" id="RHEA:31979"/>
        <dbReference type="ChEBI" id="CHEBI:15377"/>
        <dbReference type="ChEBI" id="CHEBI:15379"/>
        <dbReference type="ChEBI" id="CHEBI:15724"/>
        <dbReference type="ChEBI" id="CHEBI:57783"/>
        <dbReference type="ChEBI" id="CHEBI:58349"/>
        <dbReference type="ChEBI" id="CHEBI:58389"/>
        <dbReference type="EC" id="1.14.13.148"/>
    </reaction>
    <physiologicalReaction direction="left-to-right" evidence="16">
        <dbReference type="Rhea" id="RHEA:31980"/>
    </physiologicalReaction>
</comment>
<keyword evidence="9 20" id="KW-1133">Transmembrane helix</keyword>
<evidence type="ECO:0000256" key="19">
    <source>
        <dbReference type="RuleBase" id="RU361177"/>
    </source>
</evidence>
<dbReference type="InterPro" id="IPR002253">
    <property type="entry name" value="Flavin_mOase_1"/>
</dbReference>
<dbReference type="InterPro" id="IPR000960">
    <property type="entry name" value="Flavin_mOase"/>
</dbReference>
<keyword evidence="5 20" id="KW-0812">Transmembrane</keyword>
<evidence type="ECO:0000256" key="10">
    <source>
        <dbReference type="ARBA" id="ARBA00023002"/>
    </source>
</evidence>
<evidence type="ECO:0000256" key="1">
    <source>
        <dbReference type="ARBA" id="ARBA00001974"/>
    </source>
</evidence>
<evidence type="ECO:0000313" key="22">
    <source>
        <dbReference type="Proteomes" id="UP000472260"/>
    </source>
</evidence>
<comment type="function">
    <text evidence="13">Broad spectrum monooxygenase that catalyzes the oxygenation of a wide variety of nitrogen- and sulfur-containing compounds including xenobiotics. Catalyzes the S-oxygenation of hypotaurine to produce taurine, an organic osmolyte involved in cell volume regulation as well as a variety of cytoprotective and developmental processes. In vitro, catalyzes the N-oxygenation of trimethylamine (TMA) to produce trimethylamine N-oxide (TMAO) and could therefore participate to the detoxification of this compound that is generated by the action of gut microbiota from dietary precursors such as choline, choline containing compounds, betaine or L-carnitine.</text>
</comment>
<gene>
    <name evidence="21" type="primary">LOC107697237</name>
</gene>
<dbReference type="PANTHER" id="PTHR23023">
    <property type="entry name" value="DIMETHYLANILINE MONOOXYGENASE"/>
    <property type="match status" value="1"/>
</dbReference>
<evidence type="ECO:0000256" key="2">
    <source>
        <dbReference type="ARBA" id="ARBA00004389"/>
    </source>
</evidence>
<dbReference type="Proteomes" id="UP000472260">
    <property type="component" value="Unassembled WGS sequence"/>
</dbReference>
<dbReference type="GO" id="GO:0050661">
    <property type="term" value="F:NADP binding"/>
    <property type="evidence" value="ECO:0007669"/>
    <property type="project" value="InterPro"/>
</dbReference>
<keyword evidence="8 18" id="KW-0521">NADP</keyword>